<dbReference type="InterPro" id="IPR005063">
    <property type="entry name" value="Transposase_27"/>
</dbReference>
<organism evidence="1 2">
    <name type="scientific">Brevundimonas diminuta</name>
    <name type="common">Pseudomonas diminuta</name>
    <dbReference type="NCBI Taxonomy" id="293"/>
    <lineage>
        <taxon>Bacteria</taxon>
        <taxon>Pseudomonadati</taxon>
        <taxon>Pseudomonadota</taxon>
        <taxon>Alphaproteobacteria</taxon>
        <taxon>Caulobacterales</taxon>
        <taxon>Caulobacteraceae</taxon>
        <taxon>Brevundimonas</taxon>
    </lineage>
</organism>
<dbReference type="EMBL" id="CP021995">
    <property type="protein sequence ID" value="ASD27468.1"/>
    <property type="molecule type" value="Genomic_DNA"/>
</dbReference>
<dbReference type="RefSeq" id="WP_088411112.1">
    <property type="nucleotide sequence ID" value="NZ_CP021995.1"/>
</dbReference>
<dbReference type="GO" id="GO:0003677">
    <property type="term" value="F:DNA binding"/>
    <property type="evidence" value="ECO:0007669"/>
    <property type="project" value="InterPro"/>
</dbReference>
<proteinExistence type="predicted"/>
<gene>
    <name evidence="1" type="ORF">CD943_11555</name>
</gene>
<dbReference type="Pfam" id="PF03400">
    <property type="entry name" value="DDE_Tnp_IS1"/>
    <property type="match status" value="1"/>
</dbReference>
<dbReference type="Proteomes" id="UP000197024">
    <property type="component" value="Chromosome"/>
</dbReference>
<reference evidence="1 2" key="2">
    <citation type="submission" date="2017-06" db="EMBL/GenBank/DDBJ databases">
        <authorList>
            <person name="Kim H.J."/>
            <person name="Triplett B.A."/>
        </authorList>
    </citation>
    <scope>NUCLEOTIDE SEQUENCE [LARGE SCALE GENOMIC DNA]</scope>
    <source>
        <strain evidence="1 2">BZC3</strain>
    </source>
</reference>
<sequence>MAKLDRRTRRQILASLCEGVSIRSCERIFDVEQNSVAKLLADAGDMAISLMKRTKGLMIETIQADELYSFVGAKQVNVDRMTAPVEGAGTVWGYLAVCAKSKLIFNYHLGDRSYPHARAFMQSTADKLLRENAGGPFVVRPKIITDGLTSYVDAVGDVFGSYADHGVYKKRYQTKGKDGQTLQRKRCVGADRIVQSGEIDETDIHTAFVERQNLNVRMKNRRFGRRTNAFSKSAEHHERQLALTLVYQNYCVVPAPKRQTDKKGKPLKDAEGNPLPWIKRLTPAMEAGIADGVWEVDHLLDLTDSFTAERRRQERQAKKEAAERLKALFSKPKADQPVRAPFWVYESKMHHQTKVHSHACKNCNDGWGKGGKGDTKSGRWLACEDLDGAKALAEALQPDRSTICNMCLGSYHTRGYRDPR</sequence>
<reference evidence="1 2" key="1">
    <citation type="submission" date="2017-06" db="EMBL/GenBank/DDBJ databases">
        <title>Biodegradation of gentamicin by bacterial consortia AMQD4 in synthetic medium and raw gentamicin sewage.</title>
        <authorList>
            <person name="Chang H."/>
            <person name="Feng Y."/>
            <person name="Li Z."/>
            <person name="Xue J."/>
            <person name="Cheng D."/>
        </authorList>
    </citation>
    <scope>NUCLEOTIDE SEQUENCE [LARGE SCALE GENOMIC DNA]</scope>
    <source>
        <strain evidence="1 2">BZC3</strain>
    </source>
</reference>
<protein>
    <submittedName>
        <fullName evidence="1">Uncharacterized protein</fullName>
    </submittedName>
</protein>
<dbReference type="GO" id="GO:0006313">
    <property type="term" value="P:DNA transposition"/>
    <property type="evidence" value="ECO:0007669"/>
    <property type="project" value="InterPro"/>
</dbReference>
<evidence type="ECO:0000313" key="1">
    <source>
        <dbReference type="EMBL" id="ASD27468.1"/>
    </source>
</evidence>
<evidence type="ECO:0000313" key="2">
    <source>
        <dbReference type="Proteomes" id="UP000197024"/>
    </source>
</evidence>
<dbReference type="PANTHER" id="PTHR33293">
    <property type="entry name" value="INSERTION ELEMENT IS1 1 PROTEIN INSB-RELATED"/>
    <property type="match status" value="1"/>
</dbReference>
<name>A0A1Z3LZ45_BREDI</name>
<dbReference type="AlphaFoldDB" id="A0A1Z3LZ45"/>
<dbReference type="PANTHER" id="PTHR33293:SF2">
    <property type="entry name" value="TRANSPOSASE"/>
    <property type="match status" value="1"/>
</dbReference>
<dbReference type="InterPro" id="IPR051354">
    <property type="entry name" value="Transposase_27_IS1"/>
</dbReference>
<dbReference type="GO" id="GO:0004803">
    <property type="term" value="F:transposase activity"/>
    <property type="evidence" value="ECO:0007669"/>
    <property type="project" value="InterPro"/>
</dbReference>
<accession>A0A1Z3LZ45</accession>